<dbReference type="GO" id="GO:0017116">
    <property type="term" value="F:single-stranded DNA helicase activity"/>
    <property type="evidence" value="ECO:0007669"/>
    <property type="project" value="TreeGrafter"/>
</dbReference>
<evidence type="ECO:0000313" key="3">
    <source>
        <dbReference type="EMBL" id="JAS58581.1"/>
    </source>
</evidence>
<accession>A0A1B6G867</accession>
<protein>
    <submittedName>
        <fullName evidence="3">Uncharacterized protein</fullName>
    </submittedName>
</protein>
<evidence type="ECO:0000259" key="1">
    <source>
        <dbReference type="Pfam" id="PF17855"/>
    </source>
</evidence>
<dbReference type="Pfam" id="PF26063">
    <property type="entry name" value="MCMDC2_N"/>
    <property type="match status" value="1"/>
</dbReference>
<dbReference type="InterPro" id="IPR031327">
    <property type="entry name" value="MCM"/>
</dbReference>
<name>A0A1B6G867_9HEMI</name>
<dbReference type="EMBL" id="GECZ01011188">
    <property type="protein sequence ID" value="JAS58581.1"/>
    <property type="molecule type" value="Transcribed_RNA"/>
</dbReference>
<evidence type="ECO:0000259" key="2">
    <source>
        <dbReference type="Pfam" id="PF26063"/>
    </source>
</evidence>
<dbReference type="GO" id="GO:0005634">
    <property type="term" value="C:nucleus"/>
    <property type="evidence" value="ECO:0007669"/>
    <property type="project" value="TreeGrafter"/>
</dbReference>
<sequence length="642" mass="70713">MDFTSNTKMLQEMIKYLDFTSQLHDLLELIQNCKKKLNSEQDNLFPLLSHCIKADFPLLIDIAGNAANFLLKEPDMGQQLFQQVIDLAVKTEDPELSQMVHRIQLTLQISLPLMPSILSFDSQCRISNKSGLSVIKGIIMARTIISKYCKSAVFRCPTEGCCGHKGQRVFDSHSSASICSYCGCENEEFLRARINGDQVLAVFVHPSGFQQNNFLRHQGITVSLKDELTKDLELGVCYNVVVSFKPHHMVAWGIERTISEHQWRFASGLPTVAIPPAILQHLQKTNLDSPWDLTTTLSSQLASHIYPLNSFFQLKIGLLLSLASQDLDKMPVHLLAVGPDCCQLLQSVSQLSRRHVGVTSPTLSGAMGGSMGAVWMEAGPLLLASGGVCYIGDWAKFGSGRSSVASQIVTAIESGQVDLLDSNNTFLGSPASLPLRAAVWTFWSGDKATSTAQTQLRTLIEIFGMPFIGDGSGDIEAVAEHLLLEAMQSDLKPPSGMISPEDLKQYLDIVCSFKVQLTPEASKLLRNYFVASRRERPDCLPLTAIKTMTSLAEAHARLCLRTHVVTEDVVLVICLYEEAITALYGPSLMSPPPNVFASFSAENKTSIANQVDVKLKNFSIWLHQYIKSLLSENSVNLSVCEE</sequence>
<dbReference type="InterPro" id="IPR041562">
    <property type="entry name" value="MCM_lid"/>
</dbReference>
<proteinExistence type="predicted"/>
<dbReference type="PANTHER" id="PTHR11630">
    <property type="entry name" value="DNA REPLICATION LICENSING FACTOR MCM FAMILY MEMBER"/>
    <property type="match status" value="1"/>
</dbReference>
<organism evidence="3">
    <name type="scientific">Cuerna arida</name>
    <dbReference type="NCBI Taxonomy" id="1464854"/>
    <lineage>
        <taxon>Eukaryota</taxon>
        <taxon>Metazoa</taxon>
        <taxon>Ecdysozoa</taxon>
        <taxon>Arthropoda</taxon>
        <taxon>Hexapoda</taxon>
        <taxon>Insecta</taxon>
        <taxon>Pterygota</taxon>
        <taxon>Neoptera</taxon>
        <taxon>Paraneoptera</taxon>
        <taxon>Hemiptera</taxon>
        <taxon>Auchenorrhyncha</taxon>
        <taxon>Membracoidea</taxon>
        <taxon>Cicadellidae</taxon>
        <taxon>Cicadellinae</taxon>
        <taxon>Proconiini</taxon>
        <taxon>Cuerna</taxon>
    </lineage>
</organism>
<dbReference type="PANTHER" id="PTHR11630:SF75">
    <property type="entry name" value="MINICHROMOSOME MAINTENANCE DOMAIN-CONTAINING PROTEIN 2"/>
    <property type="match status" value="1"/>
</dbReference>
<dbReference type="AlphaFoldDB" id="A0A1B6G867"/>
<gene>
    <name evidence="3" type="ORF">g.22286</name>
</gene>
<dbReference type="GO" id="GO:0003677">
    <property type="term" value="F:DNA binding"/>
    <property type="evidence" value="ECO:0007669"/>
    <property type="project" value="InterPro"/>
</dbReference>
<dbReference type="GO" id="GO:0000727">
    <property type="term" value="P:double-strand break repair via break-induced replication"/>
    <property type="evidence" value="ECO:0007669"/>
    <property type="project" value="TreeGrafter"/>
</dbReference>
<dbReference type="GO" id="GO:0005524">
    <property type="term" value="F:ATP binding"/>
    <property type="evidence" value="ECO:0007669"/>
    <property type="project" value="InterPro"/>
</dbReference>
<dbReference type="Gene3D" id="3.40.50.300">
    <property type="entry name" value="P-loop containing nucleotide triphosphate hydrolases"/>
    <property type="match status" value="1"/>
</dbReference>
<dbReference type="InterPro" id="IPR027417">
    <property type="entry name" value="P-loop_NTPase"/>
</dbReference>
<feature type="domain" description="MCM AAA-lid" evidence="1">
    <location>
        <begin position="502"/>
        <end position="579"/>
    </location>
</feature>
<dbReference type="InterPro" id="IPR058769">
    <property type="entry name" value="MCMDC2_N"/>
</dbReference>
<feature type="domain" description="MCMDC2 N-terminal" evidence="2">
    <location>
        <begin position="10"/>
        <end position="109"/>
    </location>
</feature>
<dbReference type="Pfam" id="PF17855">
    <property type="entry name" value="MCM_lid"/>
    <property type="match status" value="1"/>
</dbReference>
<reference evidence="3" key="1">
    <citation type="submission" date="2015-11" db="EMBL/GenBank/DDBJ databases">
        <title>De novo transcriptome assembly of four potential Pierce s Disease insect vectors from Arizona vineyards.</title>
        <authorList>
            <person name="Tassone E.E."/>
        </authorList>
    </citation>
    <scope>NUCLEOTIDE SEQUENCE</scope>
</reference>